<dbReference type="Proteomes" id="UP001195660">
    <property type="component" value="Unassembled WGS sequence"/>
</dbReference>
<dbReference type="InterPro" id="IPR052894">
    <property type="entry name" value="AsmA-related"/>
</dbReference>
<dbReference type="InterPro" id="IPR008023">
    <property type="entry name" value="DUF748"/>
</dbReference>
<comment type="caution">
    <text evidence="2">The sequence shown here is derived from an EMBL/GenBank/DDBJ whole genome shotgun (WGS) entry which is preliminary data.</text>
</comment>
<name>A0ABS2CDD6_9NEIS</name>
<dbReference type="InterPro" id="IPR036737">
    <property type="entry name" value="OmpA-like_sf"/>
</dbReference>
<dbReference type="EMBL" id="WOFE01000002">
    <property type="protein sequence ID" value="MBM5571478.1"/>
    <property type="molecule type" value="Genomic_DNA"/>
</dbReference>
<proteinExistence type="predicted"/>
<evidence type="ECO:0000313" key="3">
    <source>
        <dbReference type="Proteomes" id="UP001195660"/>
    </source>
</evidence>
<gene>
    <name evidence="2" type="ORF">GM173_07775</name>
</gene>
<dbReference type="PANTHER" id="PTHR30441:SF8">
    <property type="entry name" value="DUF748 DOMAIN-CONTAINING PROTEIN"/>
    <property type="match status" value="1"/>
</dbReference>
<dbReference type="Gene3D" id="3.30.1330.60">
    <property type="entry name" value="OmpA-like domain"/>
    <property type="match status" value="1"/>
</dbReference>
<organism evidence="2 3">
    <name type="scientific">Deefgea chitinilytica</name>
    <dbReference type="NCBI Taxonomy" id="570276"/>
    <lineage>
        <taxon>Bacteria</taxon>
        <taxon>Pseudomonadati</taxon>
        <taxon>Pseudomonadota</taxon>
        <taxon>Betaproteobacteria</taxon>
        <taxon>Neisseriales</taxon>
        <taxon>Chitinibacteraceae</taxon>
        <taxon>Deefgea</taxon>
    </lineage>
</organism>
<reference evidence="2 3" key="1">
    <citation type="submission" date="2019-11" db="EMBL/GenBank/DDBJ databases">
        <title>Novel Deefgea species.</title>
        <authorList>
            <person name="Han J.-H."/>
        </authorList>
    </citation>
    <scope>NUCLEOTIDE SEQUENCE [LARGE SCALE GENOMIC DNA]</scope>
    <source>
        <strain evidence="2 3">LMG 24817</strain>
    </source>
</reference>
<keyword evidence="1" id="KW-0175">Coiled coil</keyword>
<feature type="coiled-coil region" evidence="1">
    <location>
        <begin position="1061"/>
        <end position="1088"/>
    </location>
</feature>
<sequence length="1203" mass="131696">MLMTIFKKLYPRWTRIVVYSLAAALLFGAVGAWALPAILRPWLAEKASIALKRPVQIGAVDINPYLFQLTLRDVTIDDQYGRFLSFKSLLLDAELSSIVRLAPVLRAITLEQAKLNIVRLSAHQYNFSDLLNSNQQSSSESSELPRFSFNNIQLVNGSVQLDDRFVGQRQQLDQLNFALPFLSTLPNRIDEYIQPHFSGRWNGRPFALQGESKPFKDSLDTTLKLSIEQQDLMPLLAYVPLPADLQVASAKLSSQLDLTFRQQKNRADLILNGRLRFADVATLQQSQPLAAFKTLDVELKNMQPLLQQFRFGKIELDGLEVIVARDKAQQLNWQKLFNHSASKSAAASAVVASDVAKPTVATAAPDSLLLAATELKVSNSQLRWLDEGVSPAHRTVLQAISLNLKNISNQSQSGFPLQLNASTDQSARLAAELHLVPRPFRVTGTVSASGIQAADFAAYSQAFFAGALNAKINLNAEIDFTSQDLKYGLKKGQLEISDLSLRLPKEKKPALTIPRFALADVALDSTTQQIQIAKLNTEQGALDLTLLKDGSINLAQAFVSSLPRAEEKRAPSAQQPWSVFLVDGALQDWRADLHDQRVENAKPLQWKNIGLFVKNVDSRGKTKAELKFQALGGRGAKVNVAGTWLPQPFSGVFNLDIRNVDAAFGQPYFSRFVNITLASGFLHAQGQLSIATQPSFSGTYKGNLRSTDLYALDKSTGNDFLKWKNLDVRGVNAQFVPLQLEIGEVALSDFYSRLILSSDGRLNLQDVMVKDGEQVSVTTERAASDKASAPAEASKTLADSRGVEVPIKVNKITLQNGQIQYSDLFIKPNFSANLTEMGGVIGGISSQNDTRATLDLRGSVDKIAPVEIKGSLNPLAKDFFIDIKGGVKGYELTNASAYAIKYAGYGIEKGKMSMDVAYLIENKQLKASNKLFLDQLTLGDAVESPTATKLPVKFALSLLTDRKGQIKLNLPIQGSLDDPQFSVGGIIWQVIGNVLEKIVTAPFDALASAFGDGPSLSYVQFASGQTRLDDEAKQAIANLAQALNDRPDLQLEITGWAGVDVDAEGLRVQALQNKMQQLKAEELGEKAESVNSESEVRISEAEKPALLTQVYKKEKFPKPKNALGFNKSLPVEEMEKLLLANTAIGDEQLQALAMARAQRVKNALKDAGVDDARMFITKAKINATAADAQADQGRVSRVNFKLK</sequence>
<dbReference type="Pfam" id="PF05359">
    <property type="entry name" value="DUF748"/>
    <property type="match status" value="2"/>
</dbReference>
<evidence type="ECO:0000313" key="2">
    <source>
        <dbReference type="EMBL" id="MBM5571478.1"/>
    </source>
</evidence>
<evidence type="ECO:0000256" key="1">
    <source>
        <dbReference type="SAM" id="Coils"/>
    </source>
</evidence>
<accession>A0ABS2CDD6</accession>
<dbReference type="PANTHER" id="PTHR30441">
    <property type="entry name" value="DUF748 DOMAIN-CONTAINING PROTEIN"/>
    <property type="match status" value="1"/>
</dbReference>
<keyword evidence="3" id="KW-1185">Reference proteome</keyword>
<protein>
    <submittedName>
        <fullName evidence="2">DUF748 domain-containing protein</fullName>
    </submittedName>
</protein>